<reference evidence="1" key="1">
    <citation type="journal article" date="2014" name="Nat. Commun.">
        <title>Multiple recent horizontal transfers of a large genomic region in cheese making fungi.</title>
        <authorList>
            <person name="Cheeseman K."/>
            <person name="Ropars J."/>
            <person name="Renault P."/>
            <person name="Dupont J."/>
            <person name="Gouzy J."/>
            <person name="Branca A."/>
            <person name="Abraham A.L."/>
            <person name="Ceppi M."/>
            <person name="Conseiller E."/>
            <person name="Debuchy R."/>
            <person name="Malagnac F."/>
            <person name="Goarin A."/>
            <person name="Silar P."/>
            <person name="Lacoste S."/>
            <person name="Sallet E."/>
            <person name="Bensimon A."/>
            <person name="Giraud T."/>
            <person name="Brygoo Y."/>
        </authorList>
    </citation>
    <scope>NUCLEOTIDE SEQUENCE [LARGE SCALE GENOMIC DNA]</scope>
    <source>
        <strain evidence="1">FM164</strain>
    </source>
</reference>
<dbReference type="OMA" id="THGEHEL"/>
<accession>W6QMR5</accession>
<organism evidence="1 2">
    <name type="scientific">Penicillium roqueforti (strain FM164)</name>
    <dbReference type="NCBI Taxonomy" id="1365484"/>
    <lineage>
        <taxon>Eukaryota</taxon>
        <taxon>Fungi</taxon>
        <taxon>Dikarya</taxon>
        <taxon>Ascomycota</taxon>
        <taxon>Pezizomycotina</taxon>
        <taxon>Eurotiomycetes</taxon>
        <taxon>Eurotiomycetidae</taxon>
        <taxon>Eurotiales</taxon>
        <taxon>Aspergillaceae</taxon>
        <taxon>Penicillium</taxon>
    </lineage>
</organism>
<dbReference type="OrthoDB" id="3521506at2759"/>
<evidence type="ECO:0000313" key="1">
    <source>
        <dbReference type="EMBL" id="CDM35464.1"/>
    </source>
</evidence>
<protein>
    <submittedName>
        <fullName evidence="1">Genomic scaffold, ProqFM164S04</fullName>
    </submittedName>
</protein>
<gene>
    <name evidence="1" type="ORF">PROQFM164_S04g000345</name>
</gene>
<sequence length="102" mass="11447">MGRKKTAQELVDFINSIPDSKMLGFTHGEHELFKDVNFRLDMQGLTSGRPQYYNLHVQINKGTTITSLKRETGKSVAKALVPMDGSWSAQKIRGKLIADKLL</sequence>
<proteinExistence type="predicted"/>
<keyword evidence="2" id="KW-1185">Reference proteome</keyword>
<evidence type="ECO:0000313" key="2">
    <source>
        <dbReference type="Proteomes" id="UP000030686"/>
    </source>
</evidence>
<dbReference type="Proteomes" id="UP000030686">
    <property type="component" value="Unassembled WGS sequence"/>
</dbReference>
<dbReference type="EMBL" id="HG792018">
    <property type="protein sequence ID" value="CDM35464.1"/>
    <property type="molecule type" value="Genomic_DNA"/>
</dbReference>
<name>W6QMR5_PENRF</name>
<dbReference type="AlphaFoldDB" id="W6QMR5"/>